<proteinExistence type="inferred from homology"/>
<accession>A0ABT8Y779</accession>
<dbReference type="Gene3D" id="1.10.1470.10">
    <property type="entry name" value="YjbJ"/>
    <property type="match status" value="1"/>
</dbReference>
<feature type="transmembrane region" description="Helical" evidence="2">
    <location>
        <begin position="59"/>
        <end position="76"/>
    </location>
</feature>
<name>A0ABT8Y779_9SPHN</name>
<organism evidence="4 5">
    <name type="scientific">Sphingomonas natans</name>
    <dbReference type="NCBI Taxonomy" id="3063330"/>
    <lineage>
        <taxon>Bacteria</taxon>
        <taxon>Pseudomonadati</taxon>
        <taxon>Pseudomonadota</taxon>
        <taxon>Alphaproteobacteria</taxon>
        <taxon>Sphingomonadales</taxon>
        <taxon>Sphingomonadaceae</taxon>
        <taxon>Sphingomonas</taxon>
    </lineage>
</organism>
<dbReference type="RefSeq" id="WP_303541177.1">
    <property type="nucleotide sequence ID" value="NZ_JAUOTP010000003.1"/>
</dbReference>
<dbReference type="InterPro" id="IPR008462">
    <property type="entry name" value="CsbD"/>
</dbReference>
<feature type="domain" description="CsbD-like" evidence="3">
    <location>
        <begin position="8"/>
        <end position="55"/>
    </location>
</feature>
<evidence type="ECO:0000259" key="3">
    <source>
        <dbReference type="Pfam" id="PF05532"/>
    </source>
</evidence>
<dbReference type="Proteomes" id="UP001169764">
    <property type="component" value="Unassembled WGS sequence"/>
</dbReference>
<dbReference type="SUPFAM" id="SSF69047">
    <property type="entry name" value="Hypothetical protein YjbJ"/>
    <property type="match status" value="1"/>
</dbReference>
<dbReference type="Pfam" id="PF05532">
    <property type="entry name" value="CsbD"/>
    <property type="match status" value="1"/>
</dbReference>
<gene>
    <name evidence="4" type="ORF">Q4F19_07250</name>
</gene>
<keyword evidence="2" id="KW-0472">Membrane</keyword>
<sequence>MNSDTYIGTSKNVTGQIKEVTGKAIGDEQMQGSGIADQFSGNIQNAYGKARDFARDRPLATAAVAGIIGLAILNTLRGN</sequence>
<evidence type="ECO:0000256" key="1">
    <source>
        <dbReference type="ARBA" id="ARBA00009129"/>
    </source>
</evidence>
<comment type="similarity">
    <text evidence="1">Belongs to the UPF0337 (CsbD) family.</text>
</comment>
<comment type="caution">
    <text evidence="4">The sequence shown here is derived from an EMBL/GenBank/DDBJ whole genome shotgun (WGS) entry which is preliminary data.</text>
</comment>
<keyword evidence="2" id="KW-1133">Transmembrane helix</keyword>
<dbReference type="InterPro" id="IPR036629">
    <property type="entry name" value="YjbJ_sf"/>
</dbReference>
<evidence type="ECO:0000256" key="2">
    <source>
        <dbReference type="SAM" id="Phobius"/>
    </source>
</evidence>
<dbReference type="EMBL" id="JAUOTP010000003">
    <property type="protein sequence ID" value="MDO6414173.1"/>
    <property type="molecule type" value="Genomic_DNA"/>
</dbReference>
<evidence type="ECO:0000313" key="4">
    <source>
        <dbReference type="EMBL" id="MDO6414173.1"/>
    </source>
</evidence>
<keyword evidence="5" id="KW-1185">Reference proteome</keyword>
<protein>
    <submittedName>
        <fullName evidence="4">CsbD family protein</fullName>
    </submittedName>
</protein>
<evidence type="ECO:0000313" key="5">
    <source>
        <dbReference type="Proteomes" id="UP001169764"/>
    </source>
</evidence>
<keyword evidence="2" id="KW-0812">Transmembrane</keyword>
<reference evidence="4" key="1">
    <citation type="submission" date="2023-07" db="EMBL/GenBank/DDBJ databases">
        <authorList>
            <person name="Kim M."/>
        </authorList>
    </citation>
    <scope>NUCLEOTIDE SEQUENCE</scope>
    <source>
        <strain evidence="4">BIUV-7</strain>
    </source>
</reference>